<dbReference type="AlphaFoldDB" id="A0A0V0RB33"/>
<sequence length="62" mass="7091">MKRDEAITEDCPPPSEFQSMNAGTDSEEEDEDDIEYDDEDYDDEDGIVIVDTDNDDVEDIKL</sequence>
<protein>
    <submittedName>
        <fullName evidence="2">Uncharacterized protein</fullName>
    </submittedName>
</protein>
<dbReference type="EMBL" id="JYDL01001673">
    <property type="protein sequence ID" value="KRX11667.1"/>
    <property type="molecule type" value="Genomic_DNA"/>
</dbReference>
<reference evidence="2 3" key="1">
    <citation type="submission" date="2015-01" db="EMBL/GenBank/DDBJ databases">
        <title>Evolution of Trichinella species and genotypes.</title>
        <authorList>
            <person name="Korhonen P.K."/>
            <person name="Edoardo P."/>
            <person name="Giuseppe L.R."/>
            <person name="Gasser R.B."/>
        </authorList>
    </citation>
    <scope>NUCLEOTIDE SEQUENCE [LARGE SCALE GENOMIC DNA]</scope>
    <source>
        <strain evidence="2">ISS37</strain>
    </source>
</reference>
<evidence type="ECO:0000313" key="3">
    <source>
        <dbReference type="Proteomes" id="UP000054630"/>
    </source>
</evidence>
<dbReference type="Proteomes" id="UP000054630">
    <property type="component" value="Unassembled WGS sequence"/>
</dbReference>
<feature type="compositionally biased region" description="Acidic residues" evidence="1">
    <location>
        <begin position="25"/>
        <end position="46"/>
    </location>
</feature>
<keyword evidence="3" id="KW-1185">Reference proteome</keyword>
<dbReference type="STRING" id="6336.A0A0V0RB33"/>
<feature type="region of interest" description="Disordered" evidence="1">
    <location>
        <begin position="1"/>
        <end position="46"/>
    </location>
</feature>
<comment type="caution">
    <text evidence="2">The sequence shown here is derived from an EMBL/GenBank/DDBJ whole genome shotgun (WGS) entry which is preliminary data.</text>
</comment>
<organism evidence="2 3">
    <name type="scientific">Trichinella nelsoni</name>
    <dbReference type="NCBI Taxonomy" id="6336"/>
    <lineage>
        <taxon>Eukaryota</taxon>
        <taxon>Metazoa</taxon>
        <taxon>Ecdysozoa</taxon>
        <taxon>Nematoda</taxon>
        <taxon>Enoplea</taxon>
        <taxon>Dorylaimia</taxon>
        <taxon>Trichinellida</taxon>
        <taxon>Trichinellidae</taxon>
        <taxon>Trichinella</taxon>
    </lineage>
</organism>
<feature type="non-terminal residue" evidence="2">
    <location>
        <position position="62"/>
    </location>
</feature>
<evidence type="ECO:0000313" key="2">
    <source>
        <dbReference type="EMBL" id="KRX11667.1"/>
    </source>
</evidence>
<accession>A0A0V0RB33</accession>
<name>A0A0V0RB33_9BILA</name>
<evidence type="ECO:0000256" key="1">
    <source>
        <dbReference type="SAM" id="MobiDB-lite"/>
    </source>
</evidence>
<gene>
    <name evidence="2" type="ORF">T07_13447</name>
</gene>
<proteinExistence type="predicted"/>